<evidence type="ECO:0000313" key="2">
    <source>
        <dbReference type="EMBL" id="SIP87416.1"/>
    </source>
</evidence>
<sequence>MKILTCGLICAGFMISLAGAQEVEILYDDDYAPYTWEAAGGEAKGIYIDVIREAIDRMDRYTLRLTGVPWRRGLQLVEAGRAFGLLPPYYRPEDRPYMDYPVAILDEGYALFALSPDTGTRWPEDFAGKRVGINAGFSVPDREKARDDYGIILDEAENNEVNLRKLVAGRIDYFINDPNSIRWSASQLRESDRSLRGPLESLQKILLISTEQGYLGIANTADAAFPFRRDFTATFVTVINEMKRDGTIDNIMRNYQ</sequence>
<feature type="chain" id="PRO_5012929861" evidence="1">
    <location>
        <begin position="21"/>
        <end position="256"/>
    </location>
</feature>
<dbReference type="OrthoDB" id="1550831at2"/>
<keyword evidence="3" id="KW-1185">Reference proteome</keyword>
<dbReference type="STRING" id="159291.SAMN05920897_10155"/>
<evidence type="ECO:0000313" key="3">
    <source>
        <dbReference type="Proteomes" id="UP000186400"/>
    </source>
</evidence>
<proteinExistence type="predicted"/>
<name>A0A1N6N5S8_9SPIO</name>
<dbReference type="AlphaFoldDB" id="A0A1N6N5S8"/>
<accession>A0A1N6N5S8</accession>
<dbReference type="PANTHER" id="PTHR35936">
    <property type="entry name" value="MEMBRANE-BOUND LYTIC MUREIN TRANSGLYCOSYLASE F"/>
    <property type="match status" value="1"/>
</dbReference>
<protein>
    <submittedName>
        <fullName evidence="2">Amino acid ABC transporter substrate-binding protein, PAAT family</fullName>
    </submittedName>
</protein>
<evidence type="ECO:0000256" key="1">
    <source>
        <dbReference type="SAM" id="SignalP"/>
    </source>
</evidence>
<keyword evidence="1" id="KW-0732">Signal</keyword>
<gene>
    <name evidence="2" type="ORF">SAMN05920897_10155</name>
</gene>
<dbReference type="EMBL" id="FTMS01000001">
    <property type="protein sequence ID" value="SIP87416.1"/>
    <property type="molecule type" value="Genomic_DNA"/>
</dbReference>
<feature type="signal peptide" evidence="1">
    <location>
        <begin position="1"/>
        <end position="20"/>
    </location>
</feature>
<dbReference type="RefSeq" id="WP_159438690.1">
    <property type="nucleotide sequence ID" value="NZ_FTMS01000001.1"/>
</dbReference>
<dbReference type="SUPFAM" id="SSF53850">
    <property type="entry name" value="Periplasmic binding protein-like II"/>
    <property type="match status" value="1"/>
</dbReference>
<organism evidence="2 3">
    <name type="scientific">Alkalispirochaeta americana</name>
    <dbReference type="NCBI Taxonomy" id="159291"/>
    <lineage>
        <taxon>Bacteria</taxon>
        <taxon>Pseudomonadati</taxon>
        <taxon>Spirochaetota</taxon>
        <taxon>Spirochaetia</taxon>
        <taxon>Spirochaetales</taxon>
        <taxon>Spirochaetaceae</taxon>
        <taxon>Alkalispirochaeta</taxon>
    </lineage>
</organism>
<dbReference type="Gene3D" id="3.40.190.10">
    <property type="entry name" value="Periplasmic binding protein-like II"/>
    <property type="match status" value="2"/>
</dbReference>
<reference evidence="2 3" key="1">
    <citation type="submission" date="2017-01" db="EMBL/GenBank/DDBJ databases">
        <authorList>
            <person name="Mah S.A."/>
            <person name="Swanson W.J."/>
            <person name="Moy G.W."/>
            <person name="Vacquier V.D."/>
        </authorList>
    </citation>
    <scope>NUCLEOTIDE SEQUENCE [LARGE SCALE GENOMIC DNA]</scope>
    <source>
        <strain evidence="2 3">ASpG1</strain>
    </source>
</reference>
<dbReference type="Proteomes" id="UP000186400">
    <property type="component" value="Unassembled WGS sequence"/>
</dbReference>
<dbReference type="PANTHER" id="PTHR35936:SF25">
    <property type="entry name" value="ABC TRANSPORTER SUBSTRATE-BINDING PROTEIN"/>
    <property type="match status" value="1"/>
</dbReference>